<sequence>MNTKKLRRGNMPLSNITSTRIIFITPNLASSIRELDLMFHNPPPQIKHTMKANNGNHQVDKNSTAMASALLKIQMHMYDILARWNLLAEDLGIDRWVVHGGSAMGAKCFGGMNPWDDDIDMTVLDCKLLDYLWETGEQNVTKYYPNLDERSHSMDNWAALWDSRLIKVREHDMILSRGSRCCGWYKLMSMDLAFLWKPGDAIMGVELECISRGSSSREKNVMRASGWTKYLQGTKELVTLPFGSTTIKAMPPSLLNTYIRKRYGKQSPCQFPFSDGGDAEISALSDEINHTKTFQLDQQKAQMNFVLKNWYVPKFQREKWLKQKGDKNQLEYTKQLPNLDKIEIDNSISPNGCSWQSNSSSSSDAANIKVIGWNAERGTHWDKFYTMIQEKVELQKPMVILLNEMDVGMARSGNVHTVRQLAIQLGMNYAYGVEFLELTRGTQEEQEATKTQRDSLSLHGNAVLSKCVIGDGMILRDPLPAQYFSDRPERGINADGFEVRLGGRMGLFVRIFQHPSPLIPDLHNFRADKFDIPESLPDHFVVGNVHKVEENVNNRETLWNYFGFGAPAPNISIHEGNGVDLAASQHGVIVQGDFGPQFCSLGGLKKMNNYKIHQTFRVNCLPAGKVEILGPLSGDFFCSNMRASRAVEVTAPCDWSDAKKPLTMADHAIVSIEVASNKK</sequence>
<protein>
    <submittedName>
        <fullName evidence="1">Uncharacterized protein</fullName>
    </submittedName>
</protein>
<comment type="caution">
    <text evidence="1">The sequence shown here is derived from an EMBL/GenBank/DDBJ whole genome shotgun (WGS) entry which is preliminary data.</text>
</comment>
<evidence type="ECO:0000313" key="1">
    <source>
        <dbReference type="EMBL" id="KAK1744260.1"/>
    </source>
</evidence>
<reference evidence="1" key="1">
    <citation type="submission" date="2023-06" db="EMBL/GenBank/DDBJ databases">
        <title>Survivors Of The Sea: Transcriptome response of Skeletonema marinoi to long-term dormancy.</title>
        <authorList>
            <person name="Pinder M.I.M."/>
            <person name="Kourtchenko O."/>
            <person name="Robertson E.K."/>
            <person name="Larsson T."/>
            <person name="Maumus F."/>
            <person name="Osuna-Cruz C.M."/>
            <person name="Vancaester E."/>
            <person name="Stenow R."/>
            <person name="Vandepoele K."/>
            <person name="Ploug H."/>
            <person name="Bruchert V."/>
            <person name="Godhe A."/>
            <person name="Topel M."/>
        </authorList>
    </citation>
    <scope>NUCLEOTIDE SEQUENCE</scope>
    <source>
        <strain evidence="1">R05AC</strain>
    </source>
</reference>
<gene>
    <name evidence="1" type="ORF">QTG54_004793</name>
</gene>
<dbReference type="AlphaFoldDB" id="A0AAD8YFU9"/>
<evidence type="ECO:0000313" key="2">
    <source>
        <dbReference type="Proteomes" id="UP001224775"/>
    </source>
</evidence>
<dbReference type="Gene3D" id="3.60.10.10">
    <property type="entry name" value="Endonuclease/exonuclease/phosphatase"/>
    <property type="match status" value="1"/>
</dbReference>
<proteinExistence type="predicted"/>
<dbReference type="EMBL" id="JATAAI010000007">
    <property type="protein sequence ID" value="KAK1744260.1"/>
    <property type="molecule type" value="Genomic_DNA"/>
</dbReference>
<accession>A0AAD8YFU9</accession>
<organism evidence="1 2">
    <name type="scientific">Skeletonema marinoi</name>
    <dbReference type="NCBI Taxonomy" id="267567"/>
    <lineage>
        <taxon>Eukaryota</taxon>
        <taxon>Sar</taxon>
        <taxon>Stramenopiles</taxon>
        <taxon>Ochrophyta</taxon>
        <taxon>Bacillariophyta</taxon>
        <taxon>Coscinodiscophyceae</taxon>
        <taxon>Thalassiosirophycidae</taxon>
        <taxon>Thalassiosirales</taxon>
        <taxon>Skeletonemataceae</taxon>
        <taxon>Skeletonema</taxon>
        <taxon>Skeletonema marinoi-dohrnii complex</taxon>
    </lineage>
</organism>
<dbReference type="InterPro" id="IPR036691">
    <property type="entry name" value="Endo/exonu/phosph_ase_sf"/>
</dbReference>
<name>A0AAD8YFU9_9STRA</name>
<keyword evidence="2" id="KW-1185">Reference proteome</keyword>
<dbReference type="Proteomes" id="UP001224775">
    <property type="component" value="Unassembled WGS sequence"/>
</dbReference>